<keyword evidence="5" id="KW-1185">Reference proteome</keyword>
<name>A0A4T3EZI1_9SPHN</name>
<accession>A0A4T3EZI1</accession>
<evidence type="ECO:0000259" key="3">
    <source>
        <dbReference type="Pfam" id="PF10531"/>
    </source>
</evidence>
<gene>
    <name evidence="4" type="ORF">E5222_14720</name>
</gene>
<comment type="caution">
    <text evidence="4">The sequence shown here is derived from an EMBL/GenBank/DDBJ whole genome shotgun (WGS) entry which is preliminary data.</text>
</comment>
<dbReference type="RefSeq" id="WP_136694558.1">
    <property type="nucleotide sequence ID" value="NZ_SSHH01000004.1"/>
</dbReference>
<dbReference type="EMBL" id="SSHH01000004">
    <property type="protein sequence ID" value="TIX49289.1"/>
    <property type="molecule type" value="Genomic_DNA"/>
</dbReference>
<feature type="domain" description="Polysaccharide export protein N-terminal" evidence="2">
    <location>
        <begin position="36"/>
        <end position="111"/>
    </location>
</feature>
<dbReference type="Pfam" id="PF10531">
    <property type="entry name" value="SLBB"/>
    <property type="match status" value="1"/>
</dbReference>
<keyword evidence="1" id="KW-0732">Signal</keyword>
<dbReference type="Gene3D" id="3.30.1950.10">
    <property type="entry name" value="wza like domain"/>
    <property type="match status" value="1"/>
</dbReference>
<dbReference type="GO" id="GO:0015159">
    <property type="term" value="F:polysaccharide transmembrane transporter activity"/>
    <property type="evidence" value="ECO:0007669"/>
    <property type="project" value="InterPro"/>
</dbReference>
<organism evidence="4 5">
    <name type="scientific">Alteraurantiacibacter aquimixticola</name>
    <dbReference type="NCBI Taxonomy" id="2489173"/>
    <lineage>
        <taxon>Bacteria</taxon>
        <taxon>Pseudomonadati</taxon>
        <taxon>Pseudomonadota</taxon>
        <taxon>Alphaproteobacteria</taxon>
        <taxon>Sphingomonadales</taxon>
        <taxon>Erythrobacteraceae</taxon>
        <taxon>Alteraurantiacibacter</taxon>
    </lineage>
</organism>
<evidence type="ECO:0000313" key="4">
    <source>
        <dbReference type="EMBL" id="TIX49289.1"/>
    </source>
</evidence>
<dbReference type="Pfam" id="PF02563">
    <property type="entry name" value="Poly_export"/>
    <property type="match status" value="1"/>
</dbReference>
<dbReference type="InterPro" id="IPR003715">
    <property type="entry name" value="Poly_export_N"/>
</dbReference>
<evidence type="ECO:0000259" key="2">
    <source>
        <dbReference type="Pfam" id="PF02563"/>
    </source>
</evidence>
<dbReference type="OrthoDB" id="8410640at2"/>
<reference evidence="4 5" key="1">
    <citation type="submission" date="2019-04" db="EMBL/GenBank/DDBJ databases">
        <title>Altererythrobacter aquimixticola sp. nov., isolated from sediment of junction between the ocean and a freshwater spring.</title>
        <authorList>
            <person name="Yoon J.-H."/>
        </authorList>
    </citation>
    <scope>NUCLEOTIDE SEQUENCE [LARGE SCALE GENOMIC DNA]</scope>
    <source>
        <strain evidence="4 5">SSKS-13</strain>
    </source>
</reference>
<dbReference type="Proteomes" id="UP000309389">
    <property type="component" value="Unassembled WGS sequence"/>
</dbReference>
<dbReference type="InterPro" id="IPR049712">
    <property type="entry name" value="Poly_export"/>
</dbReference>
<dbReference type="InterPro" id="IPR019554">
    <property type="entry name" value="Soluble_ligand-bd"/>
</dbReference>
<dbReference type="AlphaFoldDB" id="A0A4T3EZI1"/>
<protein>
    <submittedName>
        <fullName evidence="4">Polysaccharide export protein</fullName>
    </submittedName>
</protein>
<dbReference type="PANTHER" id="PTHR33619">
    <property type="entry name" value="POLYSACCHARIDE EXPORT PROTEIN GFCE-RELATED"/>
    <property type="match status" value="1"/>
</dbReference>
<feature type="domain" description="Soluble ligand binding" evidence="3">
    <location>
        <begin position="119"/>
        <end position="168"/>
    </location>
</feature>
<dbReference type="PANTHER" id="PTHR33619:SF3">
    <property type="entry name" value="POLYSACCHARIDE EXPORT PROTEIN GFCE-RELATED"/>
    <property type="match status" value="1"/>
</dbReference>
<sequence>MCGATMACSSGPNIGPGRAVTEPLAALNQQHFSYEAPEYYALRPSDVIDVTVFREEELSATGLQIGPDGKVSLPLIGTMDAAGLTAVQFQEAVETALGARYLRDPSVAVNVASYASHLVTVEGSVGNPGLFPFQPGTRLSGGIALAGGPERVANVEQVAVFRQTPEGMEIAKFDYGAVREGTMLDPLLMPGDRIVVGRDGLSQLYLDLLQSLPIFAVFTRF</sequence>
<evidence type="ECO:0000256" key="1">
    <source>
        <dbReference type="ARBA" id="ARBA00022729"/>
    </source>
</evidence>
<proteinExistence type="predicted"/>
<evidence type="ECO:0000313" key="5">
    <source>
        <dbReference type="Proteomes" id="UP000309389"/>
    </source>
</evidence>